<evidence type="ECO:0000313" key="2">
    <source>
        <dbReference type="Proteomes" id="UP000315280"/>
    </source>
</evidence>
<evidence type="ECO:0000313" key="1">
    <source>
        <dbReference type="EMBL" id="QDP45565.1"/>
    </source>
</evidence>
<dbReference type="EMBL" id="MN062720">
    <property type="protein sequence ID" value="QDP45565.1"/>
    <property type="molecule type" value="Genomic_DNA"/>
</dbReference>
<accession>A0A516KV60</accession>
<dbReference type="Proteomes" id="UP000315280">
    <property type="component" value="Segment"/>
</dbReference>
<keyword evidence="2" id="KW-1185">Reference proteome</keyword>
<organism evidence="1 2">
    <name type="scientific">Microbacterium phage FuzzBuster</name>
    <dbReference type="NCBI Taxonomy" id="2590935"/>
    <lineage>
        <taxon>Viruses</taxon>
        <taxon>Duplodnaviria</taxon>
        <taxon>Heunggongvirae</taxon>
        <taxon>Uroviricota</taxon>
        <taxon>Caudoviricetes</taxon>
        <taxon>Hodgkinviridae</taxon>
        <taxon>Fuzzbustervirus</taxon>
        <taxon>Fuzzbustervirus fuzzbuster</taxon>
    </lineage>
</organism>
<protein>
    <submittedName>
        <fullName evidence="1">Uncharacterized protein</fullName>
    </submittedName>
</protein>
<reference evidence="1 2" key="1">
    <citation type="submission" date="2019-06" db="EMBL/GenBank/DDBJ databases">
        <authorList>
            <person name="Austin C.R."/>
            <person name="Baumgardner C.A."/>
            <person name="Baysinger H.J."/>
            <person name="David A.M."/>
            <person name="Folse N.B."/>
            <person name="Gammon C.A."/>
            <person name="Garcia V.M."/>
            <person name="Gobble C.S."/>
            <person name="Herold B.N."/>
            <person name="Huamancondor M.S."/>
            <person name="Matheson G.R."/>
            <person name="Mondragon I."/>
            <person name="Nemes S.A."/>
            <person name="Neri L.M."/>
            <person name="Renaud V.D."/>
            <person name="Rigsbee E.A."/>
            <person name="Rockette B.M."/>
            <person name="Santiago M.R."/>
            <person name="Savage M.D."/>
            <person name="Simpson J.M."/>
            <person name="Slentz J.N."/>
            <person name="Spencer B.G."/>
            <person name="White D.J."/>
            <person name="Yarboro C.B."/>
            <person name="Anderson E.L."/>
            <person name="Wallen J.R."/>
            <person name="Gainey M.D."/>
            <person name="Garlena R.A."/>
            <person name="Russell D.A."/>
            <person name="Pope W.H."/>
            <person name="Jacobs-Sera D."/>
            <person name="Hatfull G.F."/>
        </authorList>
    </citation>
    <scope>NUCLEOTIDE SEQUENCE [LARGE SCALE GENOMIC DNA]</scope>
</reference>
<proteinExistence type="predicted"/>
<sequence length="114" mass="12994">MRELSFSPSETHVAAGIDIVIPLGERTSTTVSANVRELDAWARQLRIEAARLRRLRWRPHYVGGTIHVALLDRLAAGDGDEDVIEIDPRRFGSLARAKEECRFRNERRREEMGA</sequence>
<gene>
    <name evidence="1" type="primary">81</name>
    <name evidence="1" type="ORF">SEA_FUZZBUSTER_81</name>
</gene>
<name>A0A516KV60_9CAUD</name>